<evidence type="ECO:0000259" key="14">
    <source>
        <dbReference type="Pfam" id="PF21305"/>
    </source>
</evidence>
<evidence type="ECO:0000256" key="3">
    <source>
        <dbReference type="ARBA" id="ARBA00022448"/>
    </source>
</evidence>
<gene>
    <name evidence="15" type="ORF">SAMN05444339_1052</name>
</gene>
<evidence type="ECO:0000256" key="7">
    <source>
        <dbReference type="ARBA" id="ARBA00022927"/>
    </source>
</evidence>
<evidence type="ECO:0000256" key="11">
    <source>
        <dbReference type="SAM" id="SignalP"/>
    </source>
</evidence>
<feature type="domain" description="NolW-like" evidence="13">
    <location>
        <begin position="257"/>
        <end position="359"/>
    </location>
</feature>
<dbReference type="InterPro" id="IPR005644">
    <property type="entry name" value="NolW-like"/>
</dbReference>
<keyword evidence="5" id="KW-0812">Transmembrane</keyword>
<evidence type="ECO:0000313" key="15">
    <source>
        <dbReference type="EMBL" id="SHF30743.1"/>
    </source>
</evidence>
<keyword evidence="6 11" id="KW-0732">Signal</keyword>
<evidence type="ECO:0000256" key="2">
    <source>
        <dbReference type="ARBA" id="ARBA00006980"/>
    </source>
</evidence>
<keyword evidence="8" id="KW-0472">Membrane</keyword>
<evidence type="ECO:0000256" key="8">
    <source>
        <dbReference type="ARBA" id="ARBA00023136"/>
    </source>
</evidence>
<dbReference type="InterPro" id="IPR013356">
    <property type="entry name" value="T2SS_GspD"/>
</dbReference>
<dbReference type="InterPro" id="IPR038591">
    <property type="entry name" value="NolW-like_sf"/>
</dbReference>
<feature type="domain" description="GspD-like N0" evidence="14">
    <location>
        <begin position="28"/>
        <end position="94"/>
    </location>
</feature>
<feature type="domain" description="Type II/III secretion system secretin-like" evidence="12">
    <location>
        <begin position="438"/>
        <end position="603"/>
    </location>
</feature>
<dbReference type="PROSITE" id="PS00875">
    <property type="entry name" value="T2SP_D"/>
    <property type="match status" value="1"/>
</dbReference>
<dbReference type="InterPro" id="IPR050810">
    <property type="entry name" value="Bact_Secretion_Sys_Channel"/>
</dbReference>
<keyword evidence="16" id="KW-1185">Reference proteome</keyword>
<dbReference type="Pfam" id="PF03958">
    <property type="entry name" value="Secretin_N"/>
    <property type="match status" value="3"/>
</dbReference>
<evidence type="ECO:0000313" key="16">
    <source>
        <dbReference type="Proteomes" id="UP000183987"/>
    </source>
</evidence>
<evidence type="ECO:0000256" key="1">
    <source>
        <dbReference type="ARBA" id="ARBA00004442"/>
    </source>
</evidence>
<protein>
    <submittedName>
        <fullName evidence="15">Type II secretion system protein D (GspD)</fullName>
    </submittedName>
</protein>
<evidence type="ECO:0000256" key="5">
    <source>
        <dbReference type="ARBA" id="ARBA00022692"/>
    </source>
</evidence>
<evidence type="ECO:0000259" key="13">
    <source>
        <dbReference type="Pfam" id="PF03958"/>
    </source>
</evidence>
<dbReference type="PRINTS" id="PR01032">
    <property type="entry name" value="PHAGEIV"/>
</dbReference>
<dbReference type="Pfam" id="PF21305">
    <property type="entry name" value="type_II_gspD_N0"/>
    <property type="match status" value="1"/>
</dbReference>
<dbReference type="InterPro" id="IPR004845">
    <property type="entry name" value="T2SS_GspD_CS"/>
</dbReference>
<comment type="similarity">
    <text evidence="2">Belongs to the bacterial secretin family. GSP D subfamily.</text>
</comment>
<dbReference type="InterPro" id="IPR001775">
    <property type="entry name" value="GspD/PilQ"/>
</dbReference>
<dbReference type="Pfam" id="PF00263">
    <property type="entry name" value="Secretin"/>
    <property type="match status" value="1"/>
</dbReference>
<evidence type="ECO:0000256" key="6">
    <source>
        <dbReference type="ARBA" id="ARBA00022729"/>
    </source>
</evidence>
<reference evidence="16" key="1">
    <citation type="submission" date="2016-11" db="EMBL/GenBank/DDBJ databases">
        <authorList>
            <person name="Varghese N."/>
            <person name="Submissions S."/>
        </authorList>
    </citation>
    <scope>NUCLEOTIDE SEQUENCE [LARGE SCALE GENOMIC DNA]</scope>
    <source>
        <strain evidence="16">DSM 29326</strain>
    </source>
</reference>
<sequence>MMRRVIIALMVLLIAAAPLRAQDSTYTINLRDAEIAVLAEQVTDITKRTLILDPGLTGTVTVVSAEALDAPGIWALFQSILRSRGFVAVQAGTVWQVVPEAEQRAVSGPTDTTPVGQQDVVTEMLRLDRLPSAEAVRVLRPLVAESGYLEAVEDPNAIIITDTRANVDRIMQIANAFDGDAQVRAEVIRIRNAEAASIGQAILDVLGPAGTGARLSVDAGANVLLVRGTPQDIEEIRQLAQSMDVRAPTAPGAQVSTRVFALQYGDAAIIAEIIRGTVGDGTSITNPVAADVGAVDPNAVDADGNPIAGFYTPITRDAATPTATITPSVETNSVIVRGTQTQLDEIDQLIHALDVRRPQVMIEAAIVEVSGDVAERLGAQLGFGVAQARGALGATSFSNGGVSLQGVLAAVGAPASVALSTGATLAASNNDFGLLVQALSNSTRARLLSTPSVSTLDNEPATIVVGQNVPFRTGSFATDGNTVTPFTTIERQDVGITMNVVPRITAGGVVQLVIEQEISSLVNGNVEGAADLVTNRRVINTTVMADNGGTVVLGGLITDDRLSSEQKVPGLGDIPVVGNLFKSRDARETRRTLFVFLRPTILRDRHDIEAASANRLTRLRQADATAVPRTILRQQEVRQLPLEIQGLY</sequence>
<dbReference type="PANTHER" id="PTHR30332:SF24">
    <property type="entry name" value="SECRETIN GSPD-RELATED"/>
    <property type="match status" value="1"/>
</dbReference>
<organism evidence="15 16">
    <name type="scientific">Loktanella atrilutea</name>
    <dbReference type="NCBI Taxonomy" id="366533"/>
    <lineage>
        <taxon>Bacteria</taxon>
        <taxon>Pseudomonadati</taxon>
        <taxon>Pseudomonadota</taxon>
        <taxon>Alphaproteobacteria</taxon>
        <taxon>Rhodobacterales</taxon>
        <taxon>Roseobacteraceae</taxon>
        <taxon>Loktanella</taxon>
    </lineage>
</organism>
<dbReference type="GO" id="GO:0015628">
    <property type="term" value="P:protein secretion by the type II secretion system"/>
    <property type="evidence" value="ECO:0007669"/>
    <property type="project" value="InterPro"/>
</dbReference>
<evidence type="ECO:0000256" key="10">
    <source>
        <dbReference type="RuleBase" id="RU004004"/>
    </source>
</evidence>
<dbReference type="STRING" id="366533.SAMN05444339_1052"/>
<feature type="domain" description="NolW-like" evidence="13">
    <location>
        <begin position="186"/>
        <end position="247"/>
    </location>
</feature>
<name>A0A1M5AKJ2_LOKAT</name>
<dbReference type="EMBL" id="FQUE01000005">
    <property type="protein sequence ID" value="SHF30743.1"/>
    <property type="molecule type" value="Genomic_DNA"/>
</dbReference>
<evidence type="ECO:0000256" key="4">
    <source>
        <dbReference type="ARBA" id="ARBA00022452"/>
    </source>
</evidence>
<dbReference type="PRINTS" id="PR00811">
    <property type="entry name" value="BCTERIALGSPD"/>
</dbReference>
<dbReference type="RefSeq" id="WP_072857375.1">
    <property type="nucleotide sequence ID" value="NZ_FQUE01000005.1"/>
</dbReference>
<proteinExistence type="inferred from homology"/>
<comment type="subcellular location">
    <subcellularLocation>
        <location evidence="1 10">Cell outer membrane</location>
    </subcellularLocation>
</comment>
<dbReference type="InterPro" id="IPR004846">
    <property type="entry name" value="T2SS/T3SS_dom"/>
</dbReference>
<evidence type="ECO:0000256" key="9">
    <source>
        <dbReference type="ARBA" id="ARBA00023237"/>
    </source>
</evidence>
<dbReference type="GO" id="GO:0009279">
    <property type="term" value="C:cell outer membrane"/>
    <property type="evidence" value="ECO:0007669"/>
    <property type="project" value="UniProtKB-SubCell"/>
</dbReference>
<keyword evidence="4" id="KW-1134">Transmembrane beta strand</keyword>
<keyword evidence="3 10" id="KW-0813">Transport</keyword>
<dbReference type="Proteomes" id="UP000183987">
    <property type="component" value="Unassembled WGS sequence"/>
</dbReference>
<feature type="domain" description="NolW-like" evidence="13">
    <location>
        <begin position="122"/>
        <end position="178"/>
    </location>
</feature>
<feature type="signal peptide" evidence="11">
    <location>
        <begin position="1"/>
        <end position="21"/>
    </location>
</feature>
<accession>A0A1M5AKJ2</accession>
<dbReference type="NCBIfam" id="TIGR02517">
    <property type="entry name" value="type_II_gspD"/>
    <property type="match status" value="1"/>
</dbReference>
<dbReference type="GO" id="GO:0015627">
    <property type="term" value="C:type II protein secretion system complex"/>
    <property type="evidence" value="ECO:0007669"/>
    <property type="project" value="InterPro"/>
</dbReference>
<dbReference type="PANTHER" id="PTHR30332">
    <property type="entry name" value="PROBABLE GENERAL SECRETION PATHWAY PROTEIN D"/>
    <property type="match status" value="1"/>
</dbReference>
<dbReference type="InterPro" id="IPR049371">
    <property type="entry name" value="GspD-like_N0"/>
</dbReference>
<feature type="chain" id="PRO_5012273953" evidence="11">
    <location>
        <begin position="22"/>
        <end position="648"/>
    </location>
</feature>
<keyword evidence="9" id="KW-0998">Cell outer membrane</keyword>
<evidence type="ECO:0000259" key="12">
    <source>
        <dbReference type="Pfam" id="PF00263"/>
    </source>
</evidence>
<dbReference type="AlphaFoldDB" id="A0A1M5AKJ2"/>
<keyword evidence="7" id="KW-0653">Protein transport</keyword>
<dbReference type="Gene3D" id="3.30.1370.120">
    <property type="match status" value="3"/>
</dbReference>